<dbReference type="GO" id="GO:0019684">
    <property type="term" value="P:photosynthesis, light reaction"/>
    <property type="evidence" value="ECO:0007669"/>
    <property type="project" value="InterPro"/>
</dbReference>
<dbReference type="InterPro" id="IPR005652">
    <property type="entry name" value="Photo_RC_H"/>
</dbReference>
<keyword evidence="2" id="KW-0812">Transmembrane</keyword>
<reference evidence="6" key="1">
    <citation type="submission" date="2017-06" db="EMBL/GenBank/DDBJ databases">
        <authorList>
            <person name="Varghese N."/>
            <person name="Submissions S."/>
        </authorList>
    </citation>
    <scope>NUCLEOTIDE SEQUENCE [LARGE SCALE GENOMIC DNA]</scope>
    <source>
        <strain evidence="6">DSM 137</strain>
    </source>
</reference>
<evidence type="ECO:0000313" key="6">
    <source>
        <dbReference type="Proteomes" id="UP000198418"/>
    </source>
</evidence>
<evidence type="ECO:0000256" key="1">
    <source>
        <dbReference type="SAM" id="MobiDB-lite"/>
    </source>
</evidence>
<dbReference type="OrthoDB" id="8557487at2"/>
<accession>A0A212S0S0</accession>
<dbReference type="InterPro" id="IPR027275">
    <property type="entry name" value="PRC-brl_dom"/>
</dbReference>
<keyword evidence="2" id="KW-1133">Transmembrane helix</keyword>
<dbReference type="InterPro" id="IPR014747">
    <property type="entry name" value="Bac_photo_RC_H_C"/>
</dbReference>
<feature type="region of interest" description="Disordered" evidence="1">
    <location>
        <begin position="83"/>
        <end position="103"/>
    </location>
</feature>
<dbReference type="InterPro" id="IPR015810">
    <property type="entry name" value="Photo_RC_H_N"/>
</dbReference>
<dbReference type="SUPFAM" id="SSF81490">
    <property type="entry name" value="Photosystem II reaction centre subunit H, transmembrane region"/>
    <property type="match status" value="1"/>
</dbReference>
<evidence type="ECO:0000259" key="4">
    <source>
        <dbReference type="Pfam" id="PF05239"/>
    </source>
</evidence>
<keyword evidence="6" id="KW-1185">Reference proteome</keyword>
<evidence type="ECO:0000259" key="3">
    <source>
        <dbReference type="Pfam" id="PF03967"/>
    </source>
</evidence>
<dbReference type="Pfam" id="PF05239">
    <property type="entry name" value="PRC"/>
    <property type="match status" value="1"/>
</dbReference>
<dbReference type="InterPro" id="IPR011033">
    <property type="entry name" value="PRC_barrel-like_sf"/>
</dbReference>
<dbReference type="Pfam" id="PF03967">
    <property type="entry name" value="PRCH"/>
    <property type="match status" value="1"/>
</dbReference>
<name>A0A212S0S0_RHOAC</name>
<sequence>MVHASALGHLDVAQLTIWAFWFFFAGLCWYLRQEDRREGYPLESEQDGGLKPRGFLYIPDPKAFRLADGTVVEAPTCKGDTRPVNGAKVESWPGAPIEPTGDPLSAGVGPGSYNVRPEFPYKTVDGQDLISPLRVATHFAVPAEGKSPIGYSVICADGKTGGTVKDLWIDRGESCVRYYEIALASGGSVLAPVCFVDVKNSVRAIKINAVTADQLTRVPKLKSANSITMQEEDQVSAYYGAGTLYATPERAEPLL</sequence>
<dbReference type="RefSeq" id="WP_088521704.1">
    <property type="nucleotide sequence ID" value="NZ_FYDG01000010.1"/>
</dbReference>
<dbReference type="Gene3D" id="4.10.540.10">
    <property type="entry name" value="Photosynthetic reaction centre, H subunit, N-terminal domain"/>
    <property type="match status" value="1"/>
</dbReference>
<dbReference type="SUPFAM" id="SSF50346">
    <property type="entry name" value="PRC-barrel domain"/>
    <property type="match status" value="1"/>
</dbReference>
<evidence type="ECO:0000256" key="2">
    <source>
        <dbReference type="SAM" id="Phobius"/>
    </source>
</evidence>
<dbReference type="Proteomes" id="UP000198418">
    <property type="component" value="Unassembled WGS sequence"/>
</dbReference>
<keyword evidence="2" id="KW-0472">Membrane</keyword>
<protein>
    <submittedName>
        <fullName evidence="5">Photosynthetic reaction center H subunit</fullName>
    </submittedName>
</protein>
<dbReference type="Gene3D" id="3.90.50.10">
    <property type="entry name" value="Photosynthetic Reaction Center, subunit H, domain 2"/>
    <property type="match status" value="1"/>
</dbReference>
<feature type="transmembrane region" description="Helical" evidence="2">
    <location>
        <begin position="12"/>
        <end position="31"/>
    </location>
</feature>
<dbReference type="EMBL" id="FYDG01000010">
    <property type="protein sequence ID" value="SNB78663.1"/>
    <property type="molecule type" value="Genomic_DNA"/>
</dbReference>
<organism evidence="5 6">
    <name type="scientific">Rhodoblastus acidophilus</name>
    <name type="common">Rhodopseudomonas acidophila</name>
    <dbReference type="NCBI Taxonomy" id="1074"/>
    <lineage>
        <taxon>Bacteria</taxon>
        <taxon>Pseudomonadati</taxon>
        <taxon>Pseudomonadota</taxon>
        <taxon>Alphaproteobacteria</taxon>
        <taxon>Hyphomicrobiales</taxon>
        <taxon>Rhodoblastaceae</taxon>
        <taxon>Rhodoblastus</taxon>
    </lineage>
</organism>
<dbReference type="GO" id="GO:0030077">
    <property type="term" value="C:plasma membrane light-harvesting complex"/>
    <property type="evidence" value="ECO:0007669"/>
    <property type="project" value="InterPro"/>
</dbReference>
<dbReference type="NCBIfam" id="TIGR01150">
    <property type="entry name" value="puhA"/>
    <property type="match status" value="1"/>
</dbReference>
<gene>
    <name evidence="5" type="ORF">SAMN06265338_11047</name>
</gene>
<proteinExistence type="predicted"/>
<feature type="domain" description="PRC-barrel" evidence="4">
    <location>
        <begin position="146"/>
        <end position="209"/>
    </location>
</feature>
<feature type="domain" description="Photosynthetic reaction centre H subunit N-terminal" evidence="3">
    <location>
        <begin position="7"/>
        <end position="135"/>
    </location>
</feature>
<evidence type="ECO:0000313" key="5">
    <source>
        <dbReference type="EMBL" id="SNB78663.1"/>
    </source>
</evidence>
<dbReference type="AlphaFoldDB" id="A0A212S0S0"/>
<dbReference type="InterPro" id="IPR037097">
    <property type="entry name" value="Photo_RC_H_N_sf"/>
</dbReference>